<feature type="coiled-coil region" evidence="1">
    <location>
        <begin position="14"/>
        <end position="48"/>
    </location>
</feature>
<accession>A0A562LBZ5</accession>
<dbReference type="AlphaFoldDB" id="A0A562LBZ5"/>
<reference evidence="2 3" key="1">
    <citation type="journal article" date="2015" name="Stand. Genomic Sci.">
        <title>Genomic Encyclopedia of Bacterial and Archaeal Type Strains, Phase III: the genomes of soil and plant-associated and newly described type strains.</title>
        <authorList>
            <person name="Whitman W.B."/>
            <person name="Woyke T."/>
            <person name="Klenk H.P."/>
            <person name="Zhou Y."/>
            <person name="Lilburn T.G."/>
            <person name="Beck B.J."/>
            <person name="De Vos P."/>
            <person name="Vandamme P."/>
            <person name="Eisen J.A."/>
            <person name="Garrity G."/>
            <person name="Hugenholtz P."/>
            <person name="Kyrpides N.C."/>
        </authorList>
    </citation>
    <scope>NUCLEOTIDE SEQUENCE [LARGE SCALE GENOMIC DNA]</scope>
    <source>
        <strain evidence="2 3">CGMCC 1.10947</strain>
    </source>
</reference>
<evidence type="ECO:0000313" key="3">
    <source>
        <dbReference type="Proteomes" id="UP000317176"/>
    </source>
</evidence>
<name>A0A562LBZ5_9BRAD</name>
<organism evidence="2 3">
    <name type="scientific">Bradyrhizobium daqingense</name>
    <dbReference type="NCBI Taxonomy" id="993502"/>
    <lineage>
        <taxon>Bacteria</taxon>
        <taxon>Pseudomonadati</taxon>
        <taxon>Pseudomonadota</taxon>
        <taxon>Alphaproteobacteria</taxon>
        <taxon>Hyphomicrobiales</taxon>
        <taxon>Nitrobacteraceae</taxon>
        <taxon>Bradyrhizobium</taxon>
    </lineage>
</organism>
<proteinExistence type="predicted"/>
<evidence type="ECO:0000313" key="2">
    <source>
        <dbReference type="EMBL" id="TWI05148.1"/>
    </source>
</evidence>
<dbReference type="Proteomes" id="UP000317176">
    <property type="component" value="Unassembled WGS sequence"/>
</dbReference>
<sequence length="104" mass="11248">MSANFFAGVARDIARAKEAQAASLRRRLQELRAELQKVENELSVAEGAAARASIYPMTGGQSMCPNCWVDGRGDSYLHAIGGGTDRSDFYRCGTCNAKHAVPLR</sequence>
<keyword evidence="1" id="KW-0175">Coiled coil</keyword>
<comment type="caution">
    <text evidence="2">The sequence shown here is derived from an EMBL/GenBank/DDBJ whole genome shotgun (WGS) entry which is preliminary data.</text>
</comment>
<dbReference type="EMBL" id="VLKL01000008">
    <property type="protein sequence ID" value="TWI05148.1"/>
    <property type="molecule type" value="Genomic_DNA"/>
</dbReference>
<protein>
    <submittedName>
        <fullName evidence="2">Uncharacterized protein</fullName>
    </submittedName>
</protein>
<keyword evidence="3" id="KW-1185">Reference proteome</keyword>
<evidence type="ECO:0000256" key="1">
    <source>
        <dbReference type="SAM" id="Coils"/>
    </source>
</evidence>
<gene>
    <name evidence="2" type="ORF">IQ17_03313</name>
</gene>